<organism evidence="3">
    <name type="scientific">Onchocerca flexuosa</name>
    <dbReference type="NCBI Taxonomy" id="387005"/>
    <lineage>
        <taxon>Eukaryota</taxon>
        <taxon>Metazoa</taxon>
        <taxon>Ecdysozoa</taxon>
        <taxon>Nematoda</taxon>
        <taxon>Chromadorea</taxon>
        <taxon>Rhabditida</taxon>
        <taxon>Spirurina</taxon>
        <taxon>Spiruromorpha</taxon>
        <taxon>Filarioidea</taxon>
        <taxon>Onchocercidae</taxon>
        <taxon>Onchocerca</taxon>
    </lineage>
</organism>
<dbReference type="EMBL" id="UZAJ01001736">
    <property type="protein sequence ID" value="VDO34389.1"/>
    <property type="molecule type" value="Genomic_DNA"/>
</dbReference>
<name>A0A183H5S6_9BILA</name>
<evidence type="ECO:0000313" key="1">
    <source>
        <dbReference type="EMBL" id="VDO34389.1"/>
    </source>
</evidence>
<gene>
    <name evidence="1" type="ORF">OFLC_LOCUS2837</name>
</gene>
<evidence type="ECO:0000313" key="2">
    <source>
        <dbReference type="Proteomes" id="UP000267606"/>
    </source>
</evidence>
<sequence>MITSIWRQPILKGYNIAREWLANETLRFNLPTVSSVDCHICGLLHWLIQQQTGHSVNQSFYCSYLHYHYRHQYRCPLHSGILSLLSISPPRFP</sequence>
<dbReference type="Proteomes" id="UP000267606">
    <property type="component" value="Unassembled WGS sequence"/>
</dbReference>
<proteinExistence type="predicted"/>
<reference evidence="3" key="1">
    <citation type="submission" date="2016-06" db="UniProtKB">
        <authorList>
            <consortium name="WormBaseParasite"/>
        </authorList>
    </citation>
    <scope>IDENTIFICATION</scope>
</reference>
<protein>
    <submittedName>
        <fullName evidence="1 3">Uncharacterized protein</fullName>
    </submittedName>
</protein>
<dbReference type="AlphaFoldDB" id="A0A183H5S6"/>
<evidence type="ECO:0000313" key="3">
    <source>
        <dbReference type="WBParaSite" id="OFLC_0000283601-mRNA-1"/>
    </source>
</evidence>
<keyword evidence="2" id="KW-1185">Reference proteome</keyword>
<accession>A0A183H5S6</accession>
<reference evidence="1 2" key="2">
    <citation type="submission" date="2018-11" db="EMBL/GenBank/DDBJ databases">
        <authorList>
            <consortium name="Pathogen Informatics"/>
        </authorList>
    </citation>
    <scope>NUCLEOTIDE SEQUENCE [LARGE SCALE GENOMIC DNA]</scope>
</reference>
<dbReference type="WBParaSite" id="OFLC_0000283601-mRNA-1">
    <property type="protein sequence ID" value="OFLC_0000283601-mRNA-1"/>
    <property type="gene ID" value="OFLC_0000283601"/>
</dbReference>